<name>A0A414AWY4_9FIRM</name>
<dbReference type="AlphaFoldDB" id="A0A414AWY4"/>
<gene>
    <name evidence="1" type="ORF">DW839_09055</name>
</gene>
<dbReference type="EMBL" id="QSHZ01000008">
    <property type="protein sequence ID" value="RHC56482.1"/>
    <property type="molecule type" value="Genomic_DNA"/>
</dbReference>
<reference evidence="1 2" key="1">
    <citation type="submission" date="2018-08" db="EMBL/GenBank/DDBJ databases">
        <title>A genome reference for cultivated species of the human gut microbiota.</title>
        <authorList>
            <person name="Zou Y."/>
            <person name="Xue W."/>
            <person name="Luo G."/>
        </authorList>
    </citation>
    <scope>NUCLEOTIDE SEQUENCE [LARGE SCALE GENOMIC DNA]</scope>
    <source>
        <strain evidence="1 2">AM35-14</strain>
    </source>
</reference>
<proteinExistence type="predicted"/>
<accession>A0A414AWY4</accession>
<dbReference type="Proteomes" id="UP000283975">
    <property type="component" value="Unassembled WGS sequence"/>
</dbReference>
<comment type="caution">
    <text evidence="1">The sequence shown here is derived from an EMBL/GenBank/DDBJ whole genome shotgun (WGS) entry which is preliminary data.</text>
</comment>
<protein>
    <submittedName>
        <fullName evidence="1">Uncharacterized protein</fullName>
    </submittedName>
</protein>
<sequence>MMLHLFTCAARPEFHSGLPFDRLLFLYLLSIFYSRSGKNATGKSCLPILLPVPLGIRQR</sequence>
<organism evidence="1 2">
    <name type="scientific">Enterocloster bolteae</name>
    <dbReference type="NCBI Taxonomy" id="208479"/>
    <lineage>
        <taxon>Bacteria</taxon>
        <taxon>Bacillati</taxon>
        <taxon>Bacillota</taxon>
        <taxon>Clostridia</taxon>
        <taxon>Lachnospirales</taxon>
        <taxon>Lachnospiraceae</taxon>
        <taxon>Enterocloster</taxon>
    </lineage>
</organism>
<evidence type="ECO:0000313" key="1">
    <source>
        <dbReference type="EMBL" id="RHC56482.1"/>
    </source>
</evidence>
<evidence type="ECO:0000313" key="2">
    <source>
        <dbReference type="Proteomes" id="UP000283975"/>
    </source>
</evidence>